<evidence type="ECO:0000313" key="7">
    <source>
        <dbReference type="EMBL" id="ROT68541.1"/>
    </source>
</evidence>
<feature type="transmembrane region" description="Helical" evidence="5">
    <location>
        <begin position="100"/>
        <end position="122"/>
    </location>
</feature>
<dbReference type="CDD" id="cd00637">
    <property type="entry name" value="7tm_classA_rhodopsin-like"/>
    <property type="match status" value="1"/>
</dbReference>
<feature type="transmembrane region" description="Helical" evidence="5">
    <location>
        <begin position="503"/>
        <end position="526"/>
    </location>
</feature>
<sequence length="693" mass="77625">MDPSQAAAEDAAGSPAVRAFPLFGAVSVIIVVLGGTGNLLLVYLSFKKSKLMTAINQLLLSQCLINLTVCFVGIPIKIFLEASGLVFSARDSLCWYLLSWTYASWANFCFSLCLVASVRLLYTVAPLWMHSLQEGRVAALSCGILFLDQLAWFVASVLEDEPPFGSVTCLVEKMEHTSRRIIAAIVFNLTCLLITLGTYLGITFSTARYPLPPPATSRQRNLITARTGIIQCVFFLLTYMTATWVVESMACANAINHCRRMKQLKKRGQVADELVSRTLENAEADQRSTDTSEDHDDHDEELPLITDGVIERTVGEYYAIQEQIEMGQMAKLFYSTVWVKVFYIVLCVYLYGDLAIYEAAVAKSLRDIICDYVPENCTKELLDSDPCFTDSSRSHMSRMEMYRICTFSFVGVMGPFVFFNLTKTKYMQILTTITRWLAMGTMITWAIVLLAEGKNQGHPPAADITKLPQLFGVCVYSFMCHHSLPALITPISEKKSILKLLGADYLLILLFYLLLAFTGIFAFAHLNDLYTLNFQPDRCKDVDTPIAIYCLQVFLLLFPVFTLSTNFPIIAITLRNNLKGLFLRETRRYSFFTSRCLFPLLAIIPPTIVGLVTSNVEFLVGITGAYAGSIIQYVVPATLVHYARKMTLEHIGMGVKNPFSSPLQHYMWLIAICLWAGVCQIFVTLYLVGKDSY</sequence>
<feature type="transmembrane region" description="Helical" evidence="5">
    <location>
        <begin position="181"/>
        <end position="202"/>
    </location>
</feature>
<evidence type="ECO:0000256" key="3">
    <source>
        <dbReference type="ARBA" id="ARBA00022989"/>
    </source>
</evidence>
<proteinExistence type="predicted"/>
<dbReference type="PANTHER" id="PTHR16189">
    <property type="entry name" value="TRANSMEMBRANE PROTEIN 104-RELATED"/>
    <property type="match status" value="1"/>
</dbReference>
<evidence type="ECO:0000256" key="1">
    <source>
        <dbReference type="ARBA" id="ARBA00004141"/>
    </source>
</evidence>
<feature type="transmembrane region" description="Helical" evidence="5">
    <location>
        <begin position="20"/>
        <end position="46"/>
    </location>
</feature>
<evidence type="ECO:0000259" key="6">
    <source>
        <dbReference type="PROSITE" id="PS50262"/>
    </source>
</evidence>
<evidence type="ECO:0000313" key="8">
    <source>
        <dbReference type="Proteomes" id="UP000283509"/>
    </source>
</evidence>
<dbReference type="PANTHER" id="PTHR16189:SF0">
    <property type="entry name" value="TRANSMEMBRANE PROTEIN 104"/>
    <property type="match status" value="1"/>
</dbReference>
<dbReference type="SUPFAM" id="SSF81321">
    <property type="entry name" value="Family A G protein-coupled receptor-like"/>
    <property type="match status" value="1"/>
</dbReference>
<dbReference type="AlphaFoldDB" id="A0A3R7NWC5"/>
<reference evidence="7 8" key="1">
    <citation type="submission" date="2018-04" db="EMBL/GenBank/DDBJ databases">
        <authorList>
            <person name="Zhang X."/>
            <person name="Yuan J."/>
            <person name="Li F."/>
            <person name="Xiang J."/>
        </authorList>
    </citation>
    <scope>NUCLEOTIDE SEQUENCE [LARGE SCALE GENOMIC DNA]</scope>
    <source>
        <tissue evidence="7">Muscle</tissue>
    </source>
</reference>
<comment type="caution">
    <text evidence="7">The sequence shown here is derived from an EMBL/GenBank/DDBJ whole genome shotgun (WGS) entry which is preliminary data.</text>
</comment>
<feature type="transmembrane region" description="Helical" evidence="5">
    <location>
        <begin position="401"/>
        <end position="421"/>
    </location>
</feature>
<dbReference type="Proteomes" id="UP000283509">
    <property type="component" value="Unassembled WGS sequence"/>
</dbReference>
<evidence type="ECO:0000256" key="5">
    <source>
        <dbReference type="SAM" id="Phobius"/>
    </source>
</evidence>
<evidence type="ECO:0000256" key="4">
    <source>
        <dbReference type="ARBA" id="ARBA00023136"/>
    </source>
</evidence>
<accession>A0A3R7NWC5</accession>
<dbReference type="Gene3D" id="1.20.1070.10">
    <property type="entry name" value="Rhodopsin 7-helix transmembrane proteins"/>
    <property type="match status" value="1"/>
</dbReference>
<keyword evidence="4 5" id="KW-0472">Membrane</keyword>
<protein>
    <recommendedName>
        <fullName evidence="6">G-protein coupled receptors family 1 profile domain-containing protein</fullName>
    </recommendedName>
</protein>
<dbReference type="InterPro" id="IPR017452">
    <property type="entry name" value="GPCR_Rhodpsn_7TM"/>
</dbReference>
<feature type="transmembrane region" description="Helical" evidence="5">
    <location>
        <begin position="592"/>
        <end position="612"/>
    </location>
</feature>
<reference evidence="7 8" key="2">
    <citation type="submission" date="2019-01" db="EMBL/GenBank/DDBJ databases">
        <title>The decoding of complex shrimp genome reveals the adaptation for benthos swimmer, frequently molting mechanism and breeding impact on genome.</title>
        <authorList>
            <person name="Sun Y."/>
            <person name="Gao Y."/>
            <person name="Yu Y."/>
        </authorList>
    </citation>
    <scope>NUCLEOTIDE SEQUENCE [LARGE SCALE GENOMIC DNA]</scope>
    <source>
        <tissue evidence="7">Muscle</tissue>
    </source>
</reference>
<feature type="domain" description="G-protein coupled receptors family 1 profile" evidence="6">
    <location>
        <begin position="37"/>
        <end position="240"/>
    </location>
</feature>
<dbReference type="GO" id="GO:0016020">
    <property type="term" value="C:membrane"/>
    <property type="evidence" value="ECO:0007669"/>
    <property type="project" value="UniProtKB-SubCell"/>
</dbReference>
<feature type="transmembrane region" description="Helical" evidence="5">
    <location>
        <begin position="228"/>
        <end position="255"/>
    </location>
</feature>
<feature type="transmembrane region" description="Helical" evidence="5">
    <location>
        <begin position="470"/>
        <end position="491"/>
    </location>
</feature>
<feature type="transmembrane region" description="Helical" evidence="5">
    <location>
        <begin position="666"/>
        <end position="688"/>
    </location>
</feature>
<feature type="transmembrane region" description="Helical" evidence="5">
    <location>
        <begin position="58"/>
        <end position="80"/>
    </location>
</feature>
<feature type="transmembrane region" description="Helical" evidence="5">
    <location>
        <begin position="546"/>
        <end position="571"/>
    </location>
</feature>
<gene>
    <name evidence="7" type="ORF">C7M84_013342</name>
</gene>
<keyword evidence="3 5" id="KW-1133">Transmembrane helix</keyword>
<feature type="transmembrane region" description="Helical" evidence="5">
    <location>
        <begin position="332"/>
        <end position="351"/>
    </location>
</feature>
<keyword evidence="8" id="KW-1185">Reference proteome</keyword>
<feature type="transmembrane region" description="Helical" evidence="5">
    <location>
        <begin position="433"/>
        <end position="450"/>
    </location>
</feature>
<keyword evidence="2 5" id="KW-0812">Transmembrane</keyword>
<dbReference type="PROSITE" id="PS50262">
    <property type="entry name" value="G_PROTEIN_RECEP_F1_2"/>
    <property type="match status" value="1"/>
</dbReference>
<name>A0A3R7NWC5_PENVA</name>
<comment type="subcellular location">
    <subcellularLocation>
        <location evidence="1">Membrane</location>
        <topology evidence="1">Multi-pass membrane protein</topology>
    </subcellularLocation>
</comment>
<evidence type="ECO:0000256" key="2">
    <source>
        <dbReference type="ARBA" id="ARBA00022692"/>
    </source>
</evidence>
<organism evidence="7 8">
    <name type="scientific">Penaeus vannamei</name>
    <name type="common">Whiteleg shrimp</name>
    <name type="synonym">Litopenaeus vannamei</name>
    <dbReference type="NCBI Taxonomy" id="6689"/>
    <lineage>
        <taxon>Eukaryota</taxon>
        <taxon>Metazoa</taxon>
        <taxon>Ecdysozoa</taxon>
        <taxon>Arthropoda</taxon>
        <taxon>Crustacea</taxon>
        <taxon>Multicrustacea</taxon>
        <taxon>Malacostraca</taxon>
        <taxon>Eumalacostraca</taxon>
        <taxon>Eucarida</taxon>
        <taxon>Decapoda</taxon>
        <taxon>Dendrobranchiata</taxon>
        <taxon>Penaeoidea</taxon>
        <taxon>Penaeidae</taxon>
        <taxon>Penaeus</taxon>
    </lineage>
</organism>
<dbReference type="EMBL" id="QCYY01002659">
    <property type="protein sequence ID" value="ROT68541.1"/>
    <property type="molecule type" value="Genomic_DNA"/>
</dbReference>
<dbReference type="OrthoDB" id="294541at2759"/>
<dbReference type="STRING" id="6689.A0A3R7NWC5"/>
<feature type="transmembrane region" description="Helical" evidence="5">
    <location>
        <begin position="618"/>
        <end position="643"/>
    </location>
</feature>